<evidence type="ECO:0000313" key="1">
    <source>
        <dbReference type="EMBL" id="GAA1929516.1"/>
    </source>
</evidence>
<gene>
    <name evidence="1" type="ORF">GCM10009716_41470</name>
</gene>
<evidence type="ECO:0000313" key="2">
    <source>
        <dbReference type="Proteomes" id="UP001501303"/>
    </source>
</evidence>
<dbReference type="RefSeq" id="WP_344264863.1">
    <property type="nucleotide sequence ID" value="NZ_BAAAMJ010000054.1"/>
</dbReference>
<organism evidence="1 2">
    <name type="scientific">Streptomyces sodiiphilus</name>
    <dbReference type="NCBI Taxonomy" id="226217"/>
    <lineage>
        <taxon>Bacteria</taxon>
        <taxon>Bacillati</taxon>
        <taxon>Actinomycetota</taxon>
        <taxon>Actinomycetes</taxon>
        <taxon>Kitasatosporales</taxon>
        <taxon>Streptomycetaceae</taxon>
        <taxon>Streptomyces</taxon>
    </lineage>
</organism>
<dbReference type="EMBL" id="BAAAMJ010000054">
    <property type="protein sequence ID" value="GAA1929516.1"/>
    <property type="molecule type" value="Genomic_DNA"/>
</dbReference>
<proteinExistence type="predicted"/>
<accession>A0ABN2PRN2</accession>
<name>A0ABN2PRN2_9ACTN</name>
<reference evidence="1 2" key="1">
    <citation type="journal article" date="2019" name="Int. J. Syst. Evol. Microbiol.">
        <title>The Global Catalogue of Microorganisms (GCM) 10K type strain sequencing project: providing services to taxonomists for standard genome sequencing and annotation.</title>
        <authorList>
            <consortium name="The Broad Institute Genomics Platform"/>
            <consortium name="The Broad Institute Genome Sequencing Center for Infectious Disease"/>
            <person name="Wu L."/>
            <person name="Ma J."/>
        </authorList>
    </citation>
    <scope>NUCLEOTIDE SEQUENCE [LARGE SCALE GENOMIC DNA]</scope>
    <source>
        <strain evidence="1 2">JCM 13581</strain>
    </source>
</reference>
<sequence length="50" mass="5418">MSVITITPEAVMFGSVAFAPGVSWLGWLEEQVVGPVQALTLDTDDPRRVM</sequence>
<protein>
    <submittedName>
        <fullName evidence="1">Uncharacterized protein</fullName>
    </submittedName>
</protein>
<dbReference type="Proteomes" id="UP001501303">
    <property type="component" value="Unassembled WGS sequence"/>
</dbReference>
<comment type="caution">
    <text evidence="1">The sequence shown here is derived from an EMBL/GenBank/DDBJ whole genome shotgun (WGS) entry which is preliminary data.</text>
</comment>
<keyword evidence="2" id="KW-1185">Reference proteome</keyword>